<dbReference type="InterPro" id="IPR051604">
    <property type="entry name" value="Ergot_Alk_Oxidoreductase"/>
</dbReference>
<gene>
    <name evidence="2" type="ORF">DFR70_102468</name>
</gene>
<protein>
    <submittedName>
        <fullName evidence="2">Uncharacterized protein YbjT (DUF2867 family)</fullName>
    </submittedName>
</protein>
<accession>A0A318KAM7</accession>
<dbReference type="Gene3D" id="3.90.25.10">
    <property type="entry name" value="UDP-galactose 4-epimerase, domain 1"/>
    <property type="match status" value="1"/>
</dbReference>
<dbReference type="SUPFAM" id="SSF51735">
    <property type="entry name" value="NAD(P)-binding Rossmann-fold domains"/>
    <property type="match status" value="1"/>
</dbReference>
<keyword evidence="3" id="KW-1185">Reference proteome</keyword>
<dbReference type="InterPro" id="IPR036291">
    <property type="entry name" value="NAD(P)-bd_dom_sf"/>
</dbReference>
<evidence type="ECO:0000313" key="2">
    <source>
        <dbReference type="EMBL" id="PXX68782.1"/>
    </source>
</evidence>
<dbReference type="EMBL" id="QJKF01000002">
    <property type="protein sequence ID" value="PXX68782.1"/>
    <property type="molecule type" value="Genomic_DNA"/>
</dbReference>
<reference evidence="2 3" key="1">
    <citation type="submission" date="2018-05" db="EMBL/GenBank/DDBJ databases">
        <title>Genomic Encyclopedia of Type Strains, Phase IV (KMG-IV): sequencing the most valuable type-strain genomes for metagenomic binning, comparative biology and taxonomic classification.</title>
        <authorList>
            <person name="Goeker M."/>
        </authorList>
    </citation>
    <scope>NUCLEOTIDE SEQUENCE [LARGE SCALE GENOMIC DNA]</scope>
    <source>
        <strain evidence="2 3">DSM 44704</strain>
    </source>
</reference>
<name>A0A318KAM7_9NOCA</name>
<evidence type="ECO:0000259" key="1">
    <source>
        <dbReference type="Pfam" id="PF13460"/>
    </source>
</evidence>
<dbReference type="PANTHER" id="PTHR43162:SF1">
    <property type="entry name" value="PRESTALK A DIFFERENTIATION PROTEIN A"/>
    <property type="match status" value="1"/>
</dbReference>
<dbReference type="Pfam" id="PF13460">
    <property type="entry name" value="NAD_binding_10"/>
    <property type="match status" value="1"/>
</dbReference>
<sequence length="319" mass="34019">MRQMEWFPVPIALWSRQRALDGIARTIERASDIMILVTGATGTVGRALIDHLRTAGERVRATTRHPATAQLPTDVEVVRADLSDRSEVAAAMRGVDRVFLLSTGPAIPEHDAVVAAAAADASVARLVKLSSGRTGDDTATDPIPTWHRAGEHAVRASGVPWTIVRPLGFMSNALHWAGTIRDHGAVYAPYGQGRIAVIDPRDIAAVAQVALTTDGHDGQVYTVSGPQALSPAEQTAVLGEVIGRRLGFVEVEPEQARRAIIDHGVPADMADAIMALRATALEAFTSVVHDTVERVTGVPPRTFRAWAVEHAAQFRSAAA</sequence>
<evidence type="ECO:0000313" key="3">
    <source>
        <dbReference type="Proteomes" id="UP000247569"/>
    </source>
</evidence>
<dbReference type="PANTHER" id="PTHR43162">
    <property type="match status" value="1"/>
</dbReference>
<comment type="caution">
    <text evidence="2">The sequence shown here is derived from an EMBL/GenBank/DDBJ whole genome shotgun (WGS) entry which is preliminary data.</text>
</comment>
<dbReference type="InterPro" id="IPR016040">
    <property type="entry name" value="NAD(P)-bd_dom"/>
</dbReference>
<organism evidence="2 3">
    <name type="scientific">Nocardia tenerifensis</name>
    <dbReference type="NCBI Taxonomy" id="228006"/>
    <lineage>
        <taxon>Bacteria</taxon>
        <taxon>Bacillati</taxon>
        <taxon>Actinomycetota</taxon>
        <taxon>Actinomycetes</taxon>
        <taxon>Mycobacteriales</taxon>
        <taxon>Nocardiaceae</taxon>
        <taxon>Nocardia</taxon>
    </lineage>
</organism>
<dbReference type="Gene3D" id="3.40.50.720">
    <property type="entry name" value="NAD(P)-binding Rossmann-like Domain"/>
    <property type="match status" value="1"/>
</dbReference>
<feature type="domain" description="NAD(P)-binding" evidence="1">
    <location>
        <begin position="39"/>
        <end position="173"/>
    </location>
</feature>
<proteinExistence type="predicted"/>
<dbReference type="AlphaFoldDB" id="A0A318KAM7"/>
<dbReference type="Proteomes" id="UP000247569">
    <property type="component" value="Unassembled WGS sequence"/>
</dbReference>